<dbReference type="Proteomes" id="UP000237104">
    <property type="component" value="Unassembled WGS sequence"/>
</dbReference>
<dbReference type="InterPro" id="IPR009057">
    <property type="entry name" value="Homeodomain-like_sf"/>
</dbReference>
<keyword evidence="4" id="KW-0804">Transcription</keyword>
<accession>A0A2S3Z728</accession>
<protein>
    <recommendedName>
        <fullName evidence="6">HTH tetR-type domain-containing protein</fullName>
    </recommendedName>
</protein>
<dbReference type="PROSITE" id="PS50977">
    <property type="entry name" value="HTH_TETR_2"/>
    <property type="match status" value="1"/>
</dbReference>
<evidence type="ECO:0000256" key="2">
    <source>
        <dbReference type="ARBA" id="ARBA00023015"/>
    </source>
</evidence>
<dbReference type="Gene3D" id="1.10.357.10">
    <property type="entry name" value="Tetracycline Repressor, domain 2"/>
    <property type="match status" value="1"/>
</dbReference>
<dbReference type="SUPFAM" id="SSF48498">
    <property type="entry name" value="Tetracyclin repressor-like, C-terminal domain"/>
    <property type="match status" value="1"/>
</dbReference>
<evidence type="ECO:0000256" key="1">
    <source>
        <dbReference type="ARBA" id="ARBA00022491"/>
    </source>
</evidence>
<dbReference type="RefSeq" id="WP_103431567.1">
    <property type="nucleotide sequence ID" value="NZ_PPXF01000058.1"/>
</dbReference>
<evidence type="ECO:0000256" key="3">
    <source>
        <dbReference type="ARBA" id="ARBA00023125"/>
    </source>
</evidence>
<dbReference type="InterPro" id="IPR036271">
    <property type="entry name" value="Tet_transcr_reg_TetR-rel_C_sf"/>
</dbReference>
<dbReference type="OrthoDB" id="5116174at2"/>
<dbReference type="InterPro" id="IPR039538">
    <property type="entry name" value="BetI_C"/>
</dbReference>
<keyword evidence="1" id="KW-0678">Repressor</keyword>
<dbReference type="SUPFAM" id="SSF46689">
    <property type="entry name" value="Homeodomain-like"/>
    <property type="match status" value="1"/>
</dbReference>
<evidence type="ECO:0000256" key="5">
    <source>
        <dbReference type="PROSITE-ProRule" id="PRU00335"/>
    </source>
</evidence>
<proteinExistence type="predicted"/>
<dbReference type="PANTHER" id="PTHR30055">
    <property type="entry name" value="HTH-TYPE TRANSCRIPTIONAL REGULATOR RUTR"/>
    <property type="match status" value="1"/>
</dbReference>
<dbReference type="Pfam" id="PF00440">
    <property type="entry name" value="TetR_N"/>
    <property type="match status" value="1"/>
</dbReference>
<dbReference type="AlphaFoldDB" id="A0A2S3Z728"/>
<dbReference type="EMBL" id="PPXF01000058">
    <property type="protein sequence ID" value="POH61359.1"/>
    <property type="molecule type" value="Genomic_DNA"/>
</dbReference>
<dbReference type="PROSITE" id="PS01081">
    <property type="entry name" value="HTH_TETR_1"/>
    <property type="match status" value="1"/>
</dbReference>
<feature type="DNA-binding region" description="H-T-H motif" evidence="5">
    <location>
        <begin position="32"/>
        <end position="51"/>
    </location>
</feature>
<dbReference type="PANTHER" id="PTHR30055:SF234">
    <property type="entry name" value="HTH-TYPE TRANSCRIPTIONAL REGULATOR BETI"/>
    <property type="match status" value="1"/>
</dbReference>
<dbReference type="InterPro" id="IPR001647">
    <property type="entry name" value="HTH_TetR"/>
</dbReference>
<dbReference type="Pfam" id="PF13977">
    <property type="entry name" value="TetR_C_6"/>
    <property type="match status" value="1"/>
</dbReference>
<evidence type="ECO:0000313" key="8">
    <source>
        <dbReference type="Proteomes" id="UP000237104"/>
    </source>
</evidence>
<sequence>MGGPKLPEQERCDAILTAAYQIALTEGLDAVTARRVATAAGISPGLVFFHFQSKDGLLQALLAVLLDGTLDALTDPSLAALAPWDRLERMVRVELERLVEHHAGVEVLFAFYFSRHADLFRDRIEASFGRYLEAFLPVCREAVGAAGSPARGEGVSGDDLATTVVALIQGASIQAIRNPAVINSEALLATLRALRPRAA</sequence>
<dbReference type="GO" id="GO:0003700">
    <property type="term" value="F:DNA-binding transcription factor activity"/>
    <property type="evidence" value="ECO:0007669"/>
    <property type="project" value="TreeGrafter"/>
</dbReference>
<evidence type="ECO:0000259" key="6">
    <source>
        <dbReference type="PROSITE" id="PS50977"/>
    </source>
</evidence>
<feature type="domain" description="HTH tetR-type" evidence="6">
    <location>
        <begin position="9"/>
        <end position="69"/>
    </location>
</feature>
<organism evidence="7 8">
    <name type="scientific">Cryobacterium zongtaii</name>
    <dbReference type="NCBI Taxonomy" id="1259217"/>
    <lineage>
        <taxon>Bacteria</taxon>
        <taxon>Bacillati</taxon>
        <taxon>Actinomycetota</taxon>
        <taxon>Actinomycetes</taxon>
        <taxon>Micrococcales</taxon>
        <taxon>Microbacteriaceae</taxon>
        <taxon>Cryobacterium</taxon>
    </lineage>
</organism>
<evidence type="ECO:0000313" key="7">
    <source>
        <dbReference type="EMBL" id="POH61359.1"/>
    </source>
</evidence>
<comment type="caution">
    <text evidence="7">The sequence shown here is derived from an EMBL/GenBank/DDBJ whole genome shotgun (WGS) entry which is preliminary data.</text>
</comment>
<dbReference type="InterPro" id="IPR023772">
    <property type="entry name" value="DNA-bd_HTH_TetR-type_CS"/>
</dbReference>
<dbReference type="GO" id="GO:0000976">
    <property type="term" value="F:transcription cis-regulatory region binding"/>
    <property type="evidence" value="ECO:0007669"/>
    <property type="project" value="TreeGrafter"/>
</dbReference>
<dbReference type="PRINTS" id="PR00455">
    <property type="entry name" value="HTHTETR"/>
</dbReference>
<gene>
    <name evidence="7" type="ORF">C3B59_11915</name>
</gene>
<keyword evidence="3 5" id="KW-0238">DNA-binding</keyword>
<keyword evidence="2" id="KW-0805">Transcription regulation</keyword>
<dbReference type="InterPro" id="IPR050109">
    <property type="entry name" value="HTH-type_TetR-like_transc_reg"/>
</dbReference>
<evidence type="ECO:0000256" key="4">
    <source>
        <dbReference type="ARBA" id="ARBA00023163"/>
    </source>
</evidence>
<reference evidence="7 8" key="1">
    <citation type="submission" date="2018-01" db="EMBL/GenBank/DDBJ databases">
        <title>Cryobacterium sp. nov., from glaciers in China.</title>
        <authorList>
            <person name="Liu Q."/>
            <person name="Xin Y.-H."/>
        </authorList>
    </citation>
    <scope>NUCLEOTIDE SEQUENCE [LARGE SCALE GENOMIC DNA]</scope>
    <source>
        <strain evidence="7 8">TMB1-8</strain>
    </source>
</reference>
<name>A0A2S3Z728_9MICO</name>